<dbReference type="Proteomes" id="UP000203464">
    <property type="component" value="Unassembled WGS sequence"/>
</dbReference>
<protein>
    <submittedName>
        <fullName evidence="1">Uncharacterized protein</fullName>
    </submittedName>
</protein>
<evidence type="ECO:0000313" key="2">
    <source>
        <dbReference type="Proteomes" id="UP000203464"/>
    </source>
</evidence>
<keyword evidence="2" id="KW-1185">Reference proteome</keyword>
<proteinExistence type="predicted"/>
<reference evidence="2" key="1">
    <citation type="submission" date="2017-05" db="EMBL/GenBank/DDBJ databases">
        <authorList>
            <person name="Rodrigo-Torres L."/>
            <person name="Arahal R. D."/>
            <person name="Lucena T."/>
        </authorList>
    </citation>
    <scope>NUCLEOTIDE SEQUENCE [LARGE SCALE GENOMIC DNA]</scope>
    <source>
        <strain evidence="2">CECT 8868</strain>
    </source>
</reference>
<organism evidence="1 2">
    <name type="scientific">Octadecabacter ascidiaceicola</name>
    <dbReference type="NCBI Taxonomy" id="1655543"/>
    <lineage>
        <taxon>Bacteria</taxon>
        <taxon>Pseudomonadati</taxon>
        <taxon>Pseudomonadota</taxon>
        <taxon>Alphaproteobacteria</taxon>
        <taxon>Rhodobacterales</taxon>
        <taxon>Roseobacteraceae</taxon>
        <taxon>Octadecabacter</taxon>
    </lineage>
</organism>
<evidence type="ECO:0000313" key="1">
    <source>
        <dbReference type="EMBL" id="SMX39458.1"/>
    </source>
</evidence>
<dbReference type="EMBL" id="FXYD01000003">
    <property type="protein sequence ID" value="SMX39458.1"/>
    <property type="molecule type" value="Genomic_DNA"/>
</dbReference>
<name>A0A238K986_9RHOB</name>
<gene>
    <name evidence="1" type="ORF">OCA8868_01978</name>
</gene>
<accession>A0A238K986</accession>
<sequence length="114" mass="12299">MEIARANGQLNLVMSPAEPGTLMSASLGLFKLLYITECARTLTGEHITPVATSLPGPHELNAIRKVGLVHSSCENCSRGNGPVRKISFLNRPVDNIRRPDCIIHDSSLLHTSGL</sequence>
<dbReference type="AlphaFoldDB" id="A0A238K986"/>